<dbReference type="PANTHER" id="PTHR11075:SF54">
    <property type="entry name" value="LARGE RIBOSOMAL SUBUNIT PROTEIN ML62"/>
    <property type="match status" value="1"/>
</dbReference>
<keyword evidence="1" id="KW-0808">Transferase</keyword>
<dbReference type="AlphaFoldDB" id="A0A0L7L419"/>
<organism evidence="1 2">
    <name type="scientific">Operophtera brumata</name>
    <name type="common">Winter moth</name>
    <name type="synonym">Phalaena brumata</name>
    <dbReference type="NCBI Taxonomy" id="104452"/>
    <lineage>
        <taxon>Eukaryota</taxon>
        <taxon>Metazoa</taxon>
        <taxon>Ecdysozoa</taxon>
        <taxon>Arthropoda</taxon>
        <taxon>Hexapoda</taxon>
        <taxon>Insecta</taxon>
        <taxon>Pterygota</taxon>
        <taxon>Neoptera</taxon>
        <taxon>Endopterygota</taxon>
        <taxon>Lepidoptera</taxon>
        <taxon>Glossata</taxon>
        <taxon>Ditrysia</taxon>
        <taxon>Geometroidea</taxon>
        <taxon>Geometridae</taxon>
        <taxon>Larentiinae</taxon>
        <taxon>Operophtera</taxon>
    </lineage>
</organism>
<sequence length="156" mass="17643">MALASLRLGFVQKIVQSASFTTLLKRPMAYKSSISLETLYPNSSLKLTTPSIHTNKLSKDGYLIIRSDATRSQQLNLADCMRKLRGLLREAAATRPDPAPETLERVRQRYIYIRSDATRSQQLNLADCMRKLRGLLREAAATRPDPAPETLERVRQ</sequence>
<feature type="non-terminal residue" evidence="1">
    <location>
        <position position="156"/>
    </location>
</feature>
<proteinExistence type="predicted"/>
<dbReference type="Gene3D" id="3.30.160.20">
    <property type="match status" value="2"/>
</dbReference>
<dbReference type="SUPFAM" id="SSF110916">
    <property type="entry name" value="Peptidyl-tRNA hydrolase domain-like"/>
    <property type="match status" value="1"/>
</dbReference>
<name>A0A0L7L419_OPEBR</name>
<reference evidence="1 2" key="1">
    <citation type="journal article" date="2015" name="Genome Biol. Evol.">
        <title>The genome of winter moth (Operophtera brumata) provides a genomic perspective on sexual dimorphism and phenology.</title>
        <authorList>
            <person name="Derks M.F."/>
            <person name="Smit S."/>
            <person name="Salis L."/>
            <person name="Schijlen E."/>
            <person name="Bossers A."/>
            <person name="Mateman C."/>
            <person name="Pijl A.S."/>
            <person name="de Ridder D."/>
            <person name="Groenen M.A."/>
            <person name="Visser M.E."/>
            <person name="Megens H.J."/>
        </authorList>
    </citation>
    <scope>NUCLEOTIDE SEQUENCE [LARGE SCALE GENOMIC DNA]</scope>
    <source>
        <strain evidence="1">WM2013NL</strain>
        <tissue evidence="1">Head and thorax</tissue>
    </source>
</reference>
<keyword evidence="2" id="KW-1185">Reference proteome</keyword>
<protein>
    <submittedName>
        <fullName evidence="1">Putative beta-keto adipate succinyl CoA transferase</fullName>
    </submittedName>
</protein>
<comment type="caution">
    <text evidence="1">The sequence shown here is derived from an EMBL/GenBank/DDBJ whole genome shotgun (WGS) entry which is preliminary data.</text>
</comment>
<dbReference type="InterPro" id="IPR052104">
    <property type="entry name" value="Mito_Release_Factor_mL62"/>
</dbReference>
<dbReference type="PANTHER" id="PTHR11075">
    <property type="entry name" value="PEPTIDE CHAIN RELEASE FACTOR"/>
    <property type="match status" value="1"/>
</dbReference>
<dbReference type="EMBL" id="JTDY01003103">
    <property type="protein sequence ID" value="KOB70150.1"/>
    <property type="molecule type" value="Genomic_DNA"/>
</dbReference>
<dbReference type="STRING" id="104452.A0A0L7L419"/>
<dbReference type="GO" id="GO:0016150">
    <property type="term" value="F:translation release factor activity, codon nonspecific"/>
    <property type="evidence" value="ECO:0007669"/>
    <property type="project" value="TreeGrafter"/>
</dbReference>
<dbReference type="GO" id="GO:0070126">
    <property type="term" value="P:mitochondrial translational termination"/>
    <property type="evidence" value="ECO:0007669"/>
    <property type="project" value="TreeGrafter"/>
</dbReference>
<evidence type="ECO:0000313" key="1">
    <source>
        <dbReference type="EMBL" id="KOB70150.1"/>
    </source>
</evidence>
<evidence type="ECO:0000313" key="2">
    <source>
        <dbReference type="Proteomes" id="UP000037510"/>
    </source>
</evidence>
<gene>
    <name evidence="1" type="ORF">OBRU01_15784</name>
</gene>
<dbReference type="Proteomes" id="UP000037510">
    <property type="component" value="Unassembled WGS sequence"/>
</dbReference>
<dbReference type="GO" id="GO:0004045">
    <property type="term" value="F:peptidyl-tRNA hydrolase activity"/>
    <property type="evidence" value="ECO:0007669"/>
    <property type="project" value="TreeGrafter"/>
</dbReference>
<accession>A0A0L7L419</accession>
<dbReference type="GO" id="GO:0005762">
    <property type="term" value="C:mitochondrial large ribosomal subunit"/>
    <property type="evidence" value="ECO:0007669"/>
    <property type="project" value="TreeGrafter"/>
</dbReference>
<dbReference type="GO" id="GO:0016740">
    <property type="term" value="F:transferase activity"/>
    <property type="evidence" value="ECO:0007669"/>
    <property type="project" value="UniProtKB-KW"/>
</dbReference>